<keyword evidence="3 10" id="KW-0963">Cytoplasm</keyword>
<dbReference type="GO" id="GO:0005829">
    <property type="term" value="C:cytosol"/>
    <property type="evidence" value="ECO:0007669"/>
    <property type="project" value="TreeGrafter"/>
</dbReference>
<reference evidence="12 13" key="1">
    <citation type="journal article" date="2009" name="J. Bacteriol.">
        <title>Genome sequences of three Agrobacterium biovars help elucidate the evolution of multichromosome genomes in bacteria.</title>
        <authorList>
            <person name="Slater S.C."/>
            <person name="Goldman B.S."/>
            <person name="Goodner B."/>
            <person name="Setubal J.C."/>
            <person name="Farrand S.K."/>
            <person name="Nester E.W."/>
            <person name="Burr T.J."/>
            <person name="Banta L."/>
            <person name="Dickerman A.W."/>
            <person name="Paulsen I."/>
            <person name="Otten L."/>
            <person name="Suen G."/>
            <person name="Welch R."/>
            <person name="Almeida N.F."/>
            <person name="Arnold F."/>
            <person name="Burton O.T."/>
            <person name="Du Z."/>
            <person name="Ewing A."/>
            <person name="Godsy E."/>
            <person name="Heisel S."/>
            <person name="Houmiel K.L."/>
            <person name="Jhaveri J."/>
            <person name="Lu J."/>
            <person name="Miller N.M."/>
            <person name="Norton S."/>
            <person name="Chen Q."/>
            <person name="Phoolcharoen W."/>
            <person name="Ohlin V."/>
            <person name="Ondrusek D."/>
            <person name="Pride N."/>
            <person name="Stricklin S.L."/>
            <person name="Sun J."/>
            <person name="Wheeler C."/>
            <person name="Wilson L."/>
            <person name="Zhu H."/>
            <person name="Wood D.W."/>
        </authorList>
    </citation>
    <scope>NUCLEOTIDE SEQUENCE [LARGE SCALE GENOMIC DNA]</scope>
    <source>
        <strain evidence="13">K84 / ATCC BAA-868</strain>
    </source>
</reference>
<dbReference type="FunFam" id="3.30.930.10:FF:000042">
    <property type="entry name" value="probable proline--tRNA ligase, mitochondrial"/>
    <property type="match status" value="1"/>
</dbReference>
<name>B9JD62_RHIR8</name>
<comment type="catalytic activity">
    <reaction evidence="9 10">
        <text>tRNA(Pro) + L-proline + ATP = L-prolyl-tRNA(Pro) + AMP + diphosphate</text>
        <dbReference type="Rhea" id="RHEA:14305"/>
        <dbReference type="Rhea" id="RHEA-COMP:9700"/>
        <dbReference type="Rhea" id="RHEA-COMP:9702"/>
        <dbReference type="ChEBI" id="CHEBI:30616"/>
        <dbReference type="ChEBI" id="CHEBI:33019"/>
        <dbReference type="ChEBI" id="CHEBI:60039"/>
        <dbReference type="ChEBI" id="CHEBI:78442"/>
        <dbReference type="ChEBI" id="CHEBI:78532"/>
        <dbReference type="ChEBI" id="CHEBI:456215"/>
        <dbReference type="EC" id="6.1.1.15"/>
    </reaction>
</comment>
<dbReference type="PANTHER" id="PTHR42753">
    <property type="entry name" value="MITOCHONDRIAL RIBOSOME PROTEIN L39/PROLYL-TRNA LIGASE FAMILY MEMBER"/>
    <property type="match status" value="1"/>
</dbReference>
<dbReference type="PRINTS" id="PR01046">
    <property type="entry name" value="TRNASYNTHPRO"/>
</dbReference>
<proteinExistence type="inferred from homology"/>
<dbReference type="InterPro" id="IPR033730">
    <property type="entry name" value="ProRS_core_prok"/>
</dbReference>
<dbReference type="PROSITE" id="PS50862">
    <property type="entry name" value="AA_TRNA_LIGASE_II"/>
    <property type="match status" value="1"/>
</dbReference>
<evidence type="ECO:0000256" key="7">
    <source>
        <dbReference type="ARBA" id="ARBA00022917"/>
    </source>
</evidence>
<dbReference type="FunFam" id="3.40.50.800:FF:000032">
    <property type="entry name" value="Proline--tRNA ligase"/>
    <property type="match status" value="1"/>
</dbReference>
<dbReference type="InterPro" id="IPR036621">
    <property type="entry name" value="Anticodon-bd_dom_sf"/>
</dbReference>
<evidence type="ECO:0000256" key="1">
    <source>
        <dbReference type="ARBA" id="ARBA00004496"/>
    </source>
</evidence>
<gene>
    <name evidence="10 12" type="primary">proS</name>
    <name evidence="12" type="ordered locus">Arad_1870</name>
</gene>
<dbReference type="EMBL" id="CP000628">
    <property type="protein sequence ID" value="ACM26199.1"/>
    <property type="molecule type" value="Genomic_DNA"/>
</dbReference>
<dbReference type="InterPro" id="IPR002316">
    <property type="entry name" value="Pro-tRNA-ligase_IIa"/>
</dbReference>
<comment type="similarity">
    <text evidence="10">Belongs to the class-II aminoacyl-tRNA synthetase family. ProS type 2 subfamily.</text>
</comment>
<dbReference type="Gene3D" id="3.40.50.800">
    <property type="entry name" value="Anticodon-binding domain"/>
    <property type="match status" value="1"/>
</dbReference>
<keyword evidence="8 10" id="KW-0030">Aminoacyl-tRNA synthetase</keyword>
<comment type="function">
    <text evidence="10">Catalyzes the attachment of proline to tRNA(Pro) in a two-step reaction: proline is first activated by ATP to form Pro-AMP and then transferred to the acceptor end of tRNA(Pro).</text>
</comment>
<dbReference type="GO" id="GO:0005524">
    <property type="term" value="F:ATP binding"/>
    <property type="evidence" value="ECO:0007669"/>
    <property type="project" value="UniProtKB-UniRule"/>
</dbReference>
<dbReference type="HAMAP" id="MF_01570">
    <property type="entry name" value="Pro_tRNA_synth_type2"/>
    <property type="match status" value="1"/>
</dbReference>
<evidence type="ECO:0000256" key="3">
    <source>
        <dbReference type="ARBA" id="ARBA00022490"/>
    </source>
</evidence>
<evidence type="ECO:0000256" key="2">
    <source>
        <dbReference type="ARBA" id="ARBA00011738"/>
    </source>
</evidence>
<evidence type="ECO:0000256" key="10">
    <source>
        <dbReference type="HAMAP-Rule" id="MF_01570"/>
    </source>
</evidence>
<evidence type="ECO:0000256" key="5">
    <source>
        <dbReference type="ARBA" id="ARBA00022741"/>
    </source>
</evidence>
<dbReference type="AlphaFoldDB" id="B9JD62"/>
<protein>
    <recommendedName>
        <fullName evidence="10">Proline--tRNA ligase</fullName>
        <ecNumber evidence="10">6.1.1.15</ecNumber>
    </recommendedName>
    <alternativeName>
        <fullName evidence="10">Prolyl-tRNA synthetase</fullName>
        <shortName evidence="10">ProRS</shortName>
    </alternativeName>
</protein>
<dbReference type="InterPro" id="IPR050062">
    <property type="entry name" value="Pro-tRNA_synthetase"/>
</dbReference>
<dbReference type="GO" id="GO:0006433">
    <property type="term" value="P:prolyl-tRNA aminoacylation"/>
    <property type="evidence" value="ECO:0007669"/>
    <property type="project" value="UniProtKB-UniRule"/>
</dbReference>
<dbReference type="HOGENOM" id="CLU_016739_4_2_5"/>
<evidence type="ECO:0000259" key="11">
    <source>
        <dbReference type="PROSITE" id="PS50862"/>
    </source>
</evidence>
<dbReference type="CDD" id="cd00779">
    <property type="entry name" value="ProRS_core_prok"/>
    <property type="match status" value="1"/>
</dbReference>
<comment type="subunit">
    <text evidence="2 10">Homodimer.</text>
</comment>
<keyword evidence="6 10" id="KW-0067">ATP-binding</keyword>
<evidence type="ECO:0000256" key="8">
    <source>
        <dbReference type="ARBA" id="ARBA00023146"/>
    </source>
</evidence>
<evidence type="ECO:0000313" key="13">
    <source>
        <dbReference type="Proteomes" id="UP000001600"/>
    </source>
</evidence>
<dbReference type="NCBIfam" id="TIGR00409">
    <property type="entry name" value="proS_fam_II"/>
    <property type="match status" value="1"/>
</dbReference>
<dbReference type="InterPro" id="IPR002314">
    <property type="entry name" value="aa-tRNA-synt_IIb"/>
</dbReference>
<dbReference type="Proteomes" id="UP000001600">
    <property type="component" value="Chromosome 1"/>
</dbReference>
<dbReference type="PANTHER" id="PTHR42753:SF2">
    <property type="entry name" value="PROLINE--TRNA LIGASE"/>
    <property type="match status" value="1"/>
</dbReference>
<evidence type="ECO:0000256" key="4">
    <source>
        <dbReference type="ARBA" id="ARBA00022598"/>
    </source>
</evidence>
<evidence type="ECO:0000313" key="12">
    <source>
        <dbReference type="EMBL" id="ACM26199.1"/>
    </source>
</evidence>
<dbReference type="eggNOG" id="COG0442">
    <property type="taxonomic scope" value="Bacteria"/>
</dbReference>
<dbReference type="InterPro" id="IPR004154">
    <property type="entry name" value="Anticodon-bd"/>
</dbReference>
<sequence>MRVSFLPRSSYELPQAVNFLTIPPDAERQTIWNQPMRLSRYFMPILKENPKEAEIVSHRLMLRAGMIRQQSQGIYSWLPLGKRVLDKVNKIIREEQNRSGAIELSMPTLQSAELWQESGRYDAYGKEMLRIKDRQDRPMLYGPTNEEMITDIFRSSVKSYKDLPLNLYHIQLKFRDEIRPRFGTMRSREFMMKDAYSFDLTQEGAVIAYNKMFAAYLRTFDRLGLRAIPMRADTGPIGGELSHEFIILADTGESEVFCHKDFVNFDIPSEDTNFDDVAGLKGIFDKWTSLYAATSEMHDEATFNAIPEGERLSARGIEVGHIFYFGTKYSEPMGAKVQGPDGKEHAVHMGSYGIGPTRLVPAIIEASHDENGIIWPASVAPFDVVVINMKSGDQACDAACETIYAALSKAGKDVLFDDRDDRAGTKFATADLIGVPVQIIVGPRSIAGGEVEVKDRKTGARETMTVEAAINKLAG</sequence>
<dbReference type="InterPro" id="IPR004500">
    <property type="entry name" value="Pro-tRNA-synth_IIa_bac-type"/>
</dbReference>
<dbReference type="Pfam" id="PF00587">
    <property type="entry name" value="tRNA-synt_2b"/>
    <property type="match status" value="1"/>
</dbReference>
<feature type="domain" description="Aminoacyl-transfer RNA synthetases class-II family profile" evidence="11">
    <location>
        <begin position="72"/>
        <end position="376"/>
    </location>
</feature>
<keyword evidence="7 10" id="KW-0648">Protein biosynthesis</keyword>
<keyword evidence="4 10" id="KW-0436">Ligase</keyword>
<dbReference type="InterPro" id="IPR044140">
    <property type="entry name" value="ProRS_anticodon_short"/>
</dbReference>
<evidence type="ECO:0000256" key="6">
    <source>
        <dbReference type="ARBA" id="ARBA00022840"/>
    </source>
</evidence>
<dbReference type="NCBIfam" id="NF008979">
    <property type="entry name" value="PRK12325.1"/>
    <property type="match status" value="1"/>
</dbReference>
<dbReference type="CDD" id="cd00861">
    <property type="entry name" value="ProRS_anticodon_short"/>
    <property type="match status" value="1"/>
</dbReference>
<dbReference type="GO" id="GO:0004827">
    <property type="term" value="F:proline-tRNA ligase activity"/>
    <property type="evidence" value="ECO:0007669"/>
    <property type="project" value="UniProtKB-UniRule"/>
</dbReference>
<comment type="subcellular location">
    <subcellularLocation>
        <location evidence="1 10">Cytoplasm</location>
    </subcellularLocation>
</comment>
<dbReference type="InterPro" id="IPR045864">
    <property type="entry name" value="aa-tRNA-synth_II/BPL/LPL"/>
</dbReference>
<evidence type="ECO:0000256" key="9">
    <source>
        <dbReference type="ARBA" id="ARBA00047671"/>
    </source>
</evidence>
<dbReference type="SUPFAM" id="SSF52954">
    <property type="entry name" value="Class II aaRS ABD-related"/>
    <property type="match status" value="1"/>
</dbReference>
<keyword evidence="5 10" id="KW-0547">Nucleotide-binding</keyword>
<dbReference type="EC" id="6.1.1.15" evidence="10"/>
<dbReference type="SUPFAM" id="SSF55681">
    <property type="entry name" value="Class II aaRS and biotin synthetases"/>
    <property type="match status" value="1"/>
</dbReference>
<dbReference type="Gene3D" id="3.30.930.10">
    <property type="entry name" value="Bira Bifunctional Protein, Domain 2"/>
    <property type="match status" value="1"/>
</dbReference>
<dbReference type="STRING" id="311403.Arad_1870"/>
<organism evidence="12 13">
    <name type="scientific">Rhizobium rhizogenes (strain K84 / ATCC BAA-868)</name>
    <name type="common">Agrobacterium radiobacter</name>
    <dbReference type="NCBI Taxonomy" id="311403"/>
    <lineage>
        <taxon>Bacteria</taxon>
        <taxon>Pseudomonadati</taxon>
        <taxon>Pseudomonadota</taxon>
        <taxon>Alphaproteobacteria</taxon>
        <taxon>Hyphomicrobiales</taxon>
        <taxon>Rhizobiaceae</taxon>
        <taxon>Rhizobium/Agrobacterium group</taxon>
        <taxon>Rhizobium</taxon>
    </lineage>
</organism>
<dbReference type="KEGG" id="ara:Arad_1870"/>
<dbReference type="InterPro" id="IPR023716">
    <property type="entry name" value="Prolyl-tRNA_ligase_IIa_type2"/>
</dbReference>
<dbReference type="Pfam" id="PF03129">
    <property type="entry name" value="HGTP_anticodon"/>
    <property type="match status" value="1"/>
</dbReference>
<accession>B9JD62</accession>
<dbReference type="InterPro" id="IPR006195">
    <property type="entry name" value="aa-tRNA-synth_II"/>
</dbReference>